<reference evidence="1 3" key="1">
    <citation type="submission" date="2016-01" db="EMBL/GenBank/DDBJ databases">
        <title>Draft sequences of Acinetobacter baumannii isolates from wounded military personnel.</title>
        <authorList>
            <person name="Arivett B.A."/>
            <person name="Fiester S.E."/>
            <person name="Ream D.C."/>
            <person name="Actis L.A."/>
        </authorList>
    </citation>
    <scope>NUCLEOTIDE SEQUENCE [LARGE SCALE GENOMIC DNA]</scope>
    <source>
        <strain evidence="1 3">AB2828</strain>
    </source>
</reference>
<dbReference type="EMBL" id="LRDT01000002">
    <property type="protein sequence ID" value="KZA22095.1"/>
    <property type="molecule type" value="Genomic_DNA"/>
</dbReference>
<dbReference type="AlphaFoldDB" id="A0A0M3FNH7"/>
<evidence type="ECO:0000313" key="3">
    <source>
        <dbReference type="Proteomes" id="UP000076296"/>
    </source>
</evidence>
<protein>
    <submittedName>
        <fullName evidence="1">Uncharacterized protein</fullName>
    </submittedName>
</protein>
<reference evidence="2 4" key="2">
    <citation type="submission" date="2019-06" db="EMBL/GenBank/DDBJ databases">
        <title>A Diverse Panel of Clinical Acinetobacter baumannii for Research Use.</title>
        <authorList>
            <person name="Mcgann P."/>
            <person name="Snesrud E."/>
            <person name="Galac M.R."/>
        </authorList>
    </citation>
    <scope>NUCLEOTIDE SEQUENCE [LARGE SCALE GENOMIC DNA]</scope>
    <source>
        <strain evidence="2 4">MRSN14237</strain>
    </source>
</reference>
<sequence>MYLIDRPIITKTYNNLESIEIENDSVYLYGQSLEDRADISTLIQTASKNIKYIKLNINNEETTLSVHLKEILTVNLNDENSINNFFSHFQEKNFYLDITGLTHSAWAPLIKFFSKHNELSIKVIYIEPSSYSRKLAPLDNEFYNLSSHIKGVAPVNGFHTLIDSDEFTFVPLLGFEGARFNLINNTVEPKSKDSIIPLVGLPGFEPWYVFETIRGNRQILKITESYQWIDYIPSDCTFSCYYKLEEILNIKKNLKVAPIGTKPHALAAFILALNYPNNVEIVYDHPIRTSKRTDGASKVHVYDIKHLFRYPPSINLNLADRRRERRERRT</sequence>
<evidence type="ECO:0000313" key="4">
    <source>
        <dbReference type="Proteomes" id="UP000315888"/>
    </source>
</evidence>
<proteinExistence type="predicted"/>
<evidence type="ECO:0000313" key="2">
    <source>
        <dbReference type="EMBL" id="TPU59799.1"/>
    </source>
</evidence>
<dbReference type="RefSeq" id="WP_000280761.1">
    <property type="nucleotide sequence ID" value="NZ_BHFY01000088.1"/>
</dbReference>
<organism evidence="1 3">
    <name type="scientific">Acinetobacter baumannii</name>
    <dbReference type="NCBI Taxonomy" id="470"/>
    <lineage>
        <taxon>Bacteria</taxon>
        <taxon>Pseudomonadati</taxon>
        <taxon>Pseudomonadota</taxon>
        <taxon>Gammaproteobacteria</taxon>
        <taxon>Moraxellales</taxon>
        <taxon>Moraxellaceae</taxon>
        <taxon>Acinetobacter</taxon>
        <taxon>Acinetobacter calcoaceticus/baumannii complex</taxon>
    </lineage>
</organism>
<accession>A0A0M3FNH7</accession>
<evidence type="ECO:0000313" key="1">
    <source>
        <dbReference type="EMBL" id="KZA22095.1"/>
    </source>
</evidence>
<dbReference type="EMBL" id="VHGY01000090">
    <property type="protein sequence ID" value="TPU59799.1"/>
    <property type="molecule type" value="Genomic_DNA"/>
</dbReference>
<gene>
    <name evidence="2" type="ORF">FJU42_19995</name>
    <name evidence="1" type="ORF">LV35_00199</name>
</gene>
<dbReference type="Proteomes" id="UP000076296">
    <property type="component" value="Unassembled WGS sequence"/>
</dbReference>
<dbReference type="Proteomes" id="UP000315888">
    <property type="component" value="Unassembled WGS sequence"/>
</dbReference>
<comment type="caution">
    <text evidence="1">The sequence shown here is derived from an EMBL/GenBank/DDBJ whole genome shotgun (WGS) entry which is preliminary data.</text>
</comment>
<name>A0A0M3FNH7_ACIBA</name>